<evidence type="ECO:0000313" key="1">
    <source>
        <dbReference type="EMBL" id="GAA2141760.1"/>
    </source>
</evidence>
<comment type="caution">
    <text evidence="1">The sequence shown here is derived from an EMBL/GenBank/DDBJ whole genome shotgun (WGS) entry which is preliminary data.</text>
</comment>
<evidence type="ECO:0000313" key="2">
    <source>
        <dbReference type="Proteomes" id="UP001422759"/>
    </source>
</evidence>
<proteinExistence type="predicted"/>
<reference evidence="1 2" key="1">
    <citation type="journal article" date="2019" name="Int. J. Syst. Evol. Microbiol.">
        <title>The Global Catalogue of Microorganisms (GCM) 10K type strain sequencing project: providing services to taxonomists for standard genome sequencing and annotation.</title>
        <authorList>
            <consortium name="The Broad Institute Genomics Platform"/>
            <consortium name="The Broad Institute Genome Sequencing Center for Infectious Disease"/>
            <person name="Wu L."/>
            <person name="Ma J."/>
        </authorList>
    </citation>
    <scope>NUCLEOTIDE SEQUENCE [LARGE SCALE GENOMIC DNA]</scope>
    <source>
        <strain evidence="1 2">JCM 14560</strain>
    </source>
</reference>
<dbReference type="RefSeq" id="WP_344464273.1">
    <property type="nucleotide sequence ID" value="NZ_BAAANT010000012.1"/>
</dbReference>
<dbReference type="Proteomes" id="UP001422759">
    <property type="component" value="Unassembled WGS sequence"/>
</dbReference>
<name>A0ABN2ZGA3_9ACTN</name>
<organism evidence="1 2">
    <name type="scientific">Kitasatospora kazusensis</name>
    <dbReference type="NCBI Taxonomy" id="407974"/>
    <lineage>
        <taxon>Bacteria</taxon>
        <taxon>Bacillati</taxon>
        <taxon>Actinomycetota</taxon>
        <taxon>Actinomycetes</taxon>
        <taxon>Kitasatosporales</taxon>
        <taxon>Streptomycetaceae</taxon>
        <taxon>Kitasatospora</taxon>
    </lineage>
</organism>
<dbReference type="EMBL" id="BAAANT010000012">
    <property type="protein sequence ID" value="GAA2141760.1"/>
    <property type="molecule type" value="Genomic_DNA"/>
</dbReference>
<gene>
    <name evidence="1" type="ORF">GCM10009760_26270</name>
</gene>
<keyword evidence="2" id="KW-1185">Reference proteome</keyword>
<sequence length="145" mass="15484">MSVTDAIDALAAFIPASTTLPPHQTQLYARPLVVTPAMCPLLALFPKERDPQLETTSSTYSNEDVITLAWFEAVPSSLDTGILDPAVTKSAVHRAEAITAALETCAAGLPGFAQQADTTITKVRYGSIEGGVWCSEITMRITTWS</sequence>
<protein>
    <recommendedName>
        <fullName evidence="3">DUF3168 domain-containing protein</fullName>
    </recommendedName>
</protein>
<evidence type="ECO:0008006" key="3">
    <source>
        <dbReference type="Google" id="ProtNLM"/>
    </source>
</evidence>
<accession>A0ABN2ZGA3</accession>